<evidence type="ECO:0000313" key="1">
    <source>
        <dbReference type="EMBL" id="TYQ02510.1"/>
    </source>
</evidence>
<comment type="caution">
    <text evidence="1">The sequence shown here is derived from an EMBL/GenBank/DDBJ whole genome shotgun (WGS) entry which is preliminary data.</text>
</comment>
<dbReference type="EMBL" id="VNIQ01000006">
    <property type="protein sequence ID" value="TYQ02510.1"/>
    <property type="molecule type" value="Genomic_DNA"/>
</dbReference>
<dbReference type="AlphaFoldDB" id="A0A652YLQ2"/>
<gene>
    <name evidence="1" type="ORF">FNL38_106330</name>
</gene>
<accession>A0A652YLQ2</accession>
<sequence>MNWNYRPTETGWFVKVAEEDSTITIFDPAGILRGELFPTPVDGIDRDTLTLRKGHPAVLRLPDGTIGTFLDQKPKAMRRRNKRCEVAIADRTYLFAHTSGRKATALRDGIPLARMERGRWSRRNTITRKSLAVVDALDECVLTIFEKVVTPGRTGAFDQVISDFSNI</sequence>
<name>A0A652YLQ2_NOCGL</name>
<proteinExistence type="predicted"/>
<organism evidence="1">
    <name type="scientific">Nocardia globerula</name>
    <dbReference type="NCBI Taxonomy" id="1818"/>
    <lineage>
        <taxon>Bacteria</taxon>
        <taxon>Bacillati</taxon>
        <taxon>Actinomycetota</taxon>
        <taxon>Actinomycetes</taxon>
        <taxon>Mycobacteriales</taxon>
        <taxon>Nocardiaceae</taxon>
        <taxon>Nocardia</taxon>
    </lineage>
</organism>
<protein>
    <submittedName>
        <fullName evidence="1">Uncharacterized protein</fullName>
    </submittedName>
</protein>
<reference evidence="1" key="1">
    <citation type="submission" date="2019-07" db="EMBL/GenBank/DDBJ databases">
        <title>Genomic Encyclopedia of Type Strains, Phase IV (KMG-IV): sequencing the most valuable type-strain genomes for metagenomic binning, comparative biology and taxonomic classification.</title>
        <authorList>
            <person name="Goeker M."/>
        </authorList>
    </citation>
    <scope>NUCLEOTIDE SEQUENCE</scope>
    <source>
        <strain evidence="1">DSM 44596</strain>
    </source>
</reference>